<comment type="subcellular location">
    <subcellularLocation>
        <location evidence="1">Membrane</location>
        <topology evidence="1">Multi-pass membrane protein</topology>
    </subcellularLocation>
</comment>
<proteinExistence type="predicted"/>
<name>A0AAV5TDL0_9BILA</name>
<evidence type="ECO:0000256" key="5">
    <source>
        <dbReference type="SAM" id="Phobius"/>
    </source>
</evidence>
<accession>A0AAV5TDL0</accession>
<organism evidence="6 7">
    <name type="scientific">Pristionchus entomophagus</name>
    <dbReference type="NCBI Taxonomy" id="358040"/>
    <lineage>
        <taxon>Eukaryota</taxon>
        <taxon>Metazoa</taxon>
        <taxon>Ecdysozoa</taxon>
        <taxon>Nematoda</taxon>
        <taxon>Chromadorea</taxon>
        <taxon>Rhabditida</taxon>
        <taxon>Rhabditina</taxon>
        <taxon>Diplogasteromorpha</taxon>
        <taxon>Diplogasteroidea</taxon>
        <taxon>Neodiplogasteridae</taxon>
        <taxon>Pristionchus</taxon>
    </lineage>
</organism>
<evidence type="ECO:0000256" key="2">
    <source>
        <dbReference type="ARBA" id="ARBA00022692"/>
    </source>
</evidence>
<comment type="caution">
    <text evidence="6">The sequence shown here is derived from an EMBL/GenBank/DDBJ whole genome shotgun (WGS) entry which is preliminary data.</text>
</comment>
<dbReference type="Proteomes" id="UP001432027">
    <property type="component" value="Unassembled WGS sequence"/>
</dbReference>
<dbReference type="PANTHER" id="PTHR23510">
    <property type="entry name" value="INNER MEMBRANE TRANSPORT PROTEIN YAJR"/>
    <property type="match status" value="1"/>
</dbReference>
<reference evidence="6" key="1">
    <citation type="submission" date="2023-10" db="EMBL/GenBank/DDBJ databases">
        <title>Genome assembly of Pristionchus species.</title>
        <authorList>
            <person name="Yoshida K."/>
            <person name="Sommer R.J."/>
        </authorList>
    </citation>
    <scope>NUCLEOTIDE SEQUENCE</scope>
    <source>
        <strain evidence="6">RS0144</strain>
    </source>
</reference>
<evidence type="ECO:0000313" key="7">
    <source>
        <dbReference type="Proteomes" id="UP001432027"/>
    </source>
</evidence>
<keyword evidence="7" id="KW-1185">Reference proteome</keyword>
<evidence type="ECO:0000313" key="6">
    <source>
        <dbReference type="EMBL" id="GMS92402.1"/>
    </source>
</evidence>
<dbReference type="PANTHER" id="PTHR23510:SF25">
    <property type="entry name" value="MFS DOMAIN-CONTAINING PROTEIN"/>
    <property type="match status" value="1"/>
</dbReference>
<dbReference type="GO" id="GO:0005765">
    <property type="term" value="C:lysosomal membrane"/>
    <property type="evidence" value="ECO:0007669"/>
    <property type="project" value="TreeGrafter"/>
</dbReference>
<evidence type="ECO:0000256" key="1">
    <source>
        <dbReference type="ARBA" id="ARBA00004141"/>
    </source>
</evidence>
<keyword evidence="2 5" id="KW-0812">Transmembrane</keyword>
<protein>
    <recommendedName>
        <fullName evidence="8">Innexin</fullName>
    </recommendedName>
</protein>
<feature type="transmembrane region" description="Helical" evidence="5">
    <location>
        <begin position="12"/>
        <end position="34"/>
    </location>
</feature>
<dbReference type="EMBL" id="BTSX01000004">
    <property type="protein sequence ID" value="GMS92402.1"/>
    <property type="molecule type" value="Genomic_DNA"/>
</dbReference>
<sequence>IFFLCKLGKRVSCRVLLVFANVLVIVGYVVTYPFPFWSQPLQPYNETTRTGCNPLEYSWCYTQRTVDLVPYVIGMSGFHCHWPQLHPLHQRVDLHSGHNYMACGMQMASALQLN</sequence>
<dbReference type="AlphaFoldDB" id="A0AAV5TDL0"/>
<feature type="non-terminal residue" evidence="6">
    <location>
        <position position="114"/>
    </location>
</feature>
<feature type="non-terminal residue" evidence="6">
    <location>
        <position position="1"/>
    </location>
</feature>
<dbReference type="InterPro" id="IPR051068">
    <property type="entry name" value="MFS_Domain-Containing_Protein"/>
</dbReference>
<evidence type="ECO:0008006" key="8">
    <source>
        <dbReference type="Google" id="ProtNLM"/>
    </source>
</evidence>
<gene>
    <name evidence="6" type="ORF">PENTCL1PPCAC_14577</name>
</gene>
<keyword evidence="3 5" id="KW-1133">Transmembrane helix</keyword>
<evidence type="ECO:0000256" key="4">
    <source>
        <dbReference type="ARBA" id="ARBA00023136"/>
    </source>
</evidence>
<evidence type="ECO:0000256" key="3">
    <source>
        <dbReference type="ARBA" id="ARBA00022989"/>
    </source>
</evidence>
<keyword evidence="4 5" id="KW-0472">Membrane</keyword>